<protein>
    <submittedName>
        <fullName evidence="5">HAD-IB family hydrolase</fullName>
    </submittedName>
</protein>
<organism evidence="5 6">
    <name type="scientific">Olsenella absiana</name>
    <dbReference type="NCBI Taxonomy" id="3115222"/>
    <lineage>
        <taxon>Bacteria</taxon>
        <taxon>Bacillati</taxon>
        <taxon>Actinomycetota</taxon>
        <taxon>Coriobacteriia</taxon>
        <taxon>Coriobacteriales</taxon>
        <taxon>Atopobiaceae</taxon>
        <taxon>Olsenella</taxon>
    </lineage>
</organism>
<dbReference type="SUPFAM" id="SSF56784">
    <property type="entry name" value="HAD-like"/>
    <property type="match status" value="1"/>
</dbReference>
<evidence type="ECO:0000256" key="1">
    <source>
        <dbReference type="ARBA" id="ARBA00009184"/>
    </source>
</evidence>
<dbReference type="NCBIfam" id="TIGR01488">
    <property type="entry name" value="HAD-SF-IB"/>
    <property type="match status" value="1"/>
</dbReference>
<reference evidence="5 6" key="1">
    <citation type="submission" date="2024-01" db="EMBL/GenBank/DDBJ databases">
        <title>Description of Olsenella sp. nov., isolated from pig feces.</title>
        <authorList>
            <person name="Chang Y.-H."/>
        </authorList>
    </citation>
    <scope>NUCLEOTIDE SEQUENCE [LARGE SCALE GENOMIC DNA]</scope>
    <source>
        <strain evidence="5 6">YH-ols2223</strain>
    </source>
</reference>
<sequence length="234" mass="26706">MDKDALVSSTAPVRIAVFDFDGTCIDNQSGGLFSLYLFRRGYISLPRAARLFRWGARYLLHLPNRQEEAREIIIEALNEHTEDEVHEIMQEFFERALVKRIRPKAVCEVRLREEEGCVTLLVSATFAGIALPAARYLAVDDCLATEMECDAEGRYTGRVKGAVLAGIEKPRAVERWANAHFGEGGWRLEYAYGDHHTDEYLLERAAHPFAVSPGRTLKAIARRRGWRIVDWDRR</sequence>
<dbReference type="InterPro" id="IPR006385">
    <property type="entry name" value="HAD_hydro_SerB1"/>
</dbReference>
<keyword evidence="2" id="KW-0479">Metal-binding</keyword>
<dbReference type="Gene3D" id="3.40.50.1000">
    <property type="entry name" value="HAD superfamily/HAD-like"/>
    <property type="match status" value="1"/>
</dbReference>
<evidence type="ECO:0000256" key="2">
    <source>
        <dbReference type="ARBA" id="ARBA00022723"/>
    </source>
</evidence>
<accession>A0ABU7RA78</accession>
<evidence type="ECO:0000313" key="6">
    <source>
        <dbReference type="Proteomes" id="UP001332931"/>
    </source>
</evidence>
<comment type="caution">
    <text evidence="5">The sequence shown here is derived from an EMBL/GenBank/DDBJ whole genome shotgun (WGS) entry which is preliminary data.</text>
</comment>
<dbReference type="GO" id="GO:0016787">
    <property type="term" value="F:hydrolase activity"/>
    <property type="evidence" value="ECO:0007669"/>
    <property type="project" value="UniProtKB-KW"/>
</dbReference>
<dbReference type="PANTHER" id="PTHR43344">
    <property type="entry name" value="PHOSPHOSERINE PHOSPHATASE"/>
    <property type="match status" value="1"/>
</dbReference>
<dbReference type="RefSeq" id="WP_330958275.1">
    <property type="nucleotide sequence ID" value="NZ_JAZGJQ010000005.1"/>
</dbReference>
<comment type="similarity">
    <text evidence="1">Belongs to the HAD-like hydrolase superfamily. SerB family.</text>
</comment>
<keyword evidence="4" id="KW-0460">Magnesium</keyword>
<dbReference type="InterPro" id="IPR036412">
    <property type="entry name" value="HAD-like_sf"/>
</dbReference>
<name>A0ABU7RA78_9ACTN</name>
<dbReference type="NCBIfam" id="TIGR01490">
    <property type="entry name" value="HAD-SF-IB-hyp1"/>
    <property type="match status" value="1"/>
</dbReference>
<dbReference type="EMBL" id="JAZGJQ010000005">
    <property type="protein sequence ID" value="MEE6147507.1"/>
    <property type="molecule type" value="Genomic_DNA"/>
</dbReference>
<evidence type="ECO:0000313" key="5">
    <source>
        <dbReference type="EMBL" id="MEE6147507.1"/>
    </source>
</evidence>
<proteinExistence type="inferred from homology"/>
<dbReference type="InterPro" id="IPR023214">
    <property type="entry name" value="HAD_sf"/>
</dbReference>
<dbReference type="PANTHER" id="PTHR43344:SF13">
    <property type="entry name" value="PHOSPHATASE RV3661-RELATED"/>
    <property type="match status" value="1"/>
</dbReference>
<gene>
    <name evidence="5" type="ORF">VXJ25_05820</name>
</gene>
<keyword evidence="6" id="KW-1185">Reference proteome</keyword>
<dbReference type="Pfam" id="PF12710">
    <property type="entry name" value="HAD"/>
    <property type="match status" value="1"/>
</dbReference>
<dbReference type="Gene3D" id="1.20.1440.100">
    <property type="entry name" value="SG protein - dephosphorylation function"/>
    <property type="match status" value="1"/>
</dbReference>
<evidence type="ECO:0000256" key="3">
    <source>
        <dbReference type="ARBA" id="ARBA00022801"/>
    </source>
</evidence>
<keyword evidence="3 5" id="KW-0378">Hydrolase</keyword>
<dbReference type="InterPro" id="IPR050582">
    <property type="entry name" value="HAD-like_SerB"/>
</dbReference>
<dbReference type="Proteomes" id="UP001332931">
    <property type="component" value="Unassembled WGS sequence"/>
</dbReference>
<evidence type="ECO:0000256" key="4">
    <source>
        <dbReference type="ARBA" id="ARBA00022842"/>
    </source>
</evidence>